<proteinExistence type="predicted"/>
<dbReference type="Proteomes" id="UP000029493">
    <property type="component" value="Chromosome"/>
</dbReference>
<keyword evidence="1" id="KW-1133">Transmembrane helix</keyword>
<dbReference type="InterPro" id="IPR049713">
    <property type="entry name" value="Pr6Pr-like"/>
</dbReference>
<feature type="transmembrane region" description="Helical" evidence="1">
    <location>
        <begin position="72"/>
        <end position="96"/>
    </location>
</feature>
<dbReference type="AlphaFoldDB" id="A0A089WN12"/>
<feature type="transmembrane region" description="Helical" evidence="1">
    <location>
        <begin position="42"/>
        <end position="63"/>
    </location>
</feature>
<dbReference type="EMBL" id="CP009455">
    <property type="protein sequence ID" value="AIR87867.1"/>
    <property type="molecule type" value="Genomic_DNA"/>
</dbReference>
<feature type="transmembrane region" description="Helical" evidence="1">
    <location>
        <begin position="179"/>
        <end position="200"/>
    </location>
</feature>
<evidence type="ECO:0000313" key="3">
    <source>
        <dbReference type="Proteomes" id="UP000029493"/>
    </source>
</evidence>
<dbReference type="STRING" id="157783.LK03_00835"/>
<gene>
    <name evidence="2" type="ORF">LK03_00835</name>
</gene>
<reference evidence="2 3" key="1">
    <citation type="submission" date="2014-09" db="EMBL/GenBank/DDBJ databases">
        <authorList>
            <person name="Chan K.-G."/>
        </authorList>
    </citation>
    <scope>NUCLEOTIDE SEQUENCE [LARGE SCALE GENOMIC DNA]</scope>
    <source>
        <strain evidence="2 3">ND07</strain>
    </source>
</reference>
<keyword evidence="1" id="KW-0812">Transmembrane</keyword>
<dbReference type="KEGG" id="psw:LK03_00835"/>
<accession>A0A089WN12</accession>
<feature type="transmembrane region" description="Helical" evidence="1">
    <location>
        <begin position="108"/>
        <end position="128"/>
    </location>
</feature>
<evidence type="ECO:0000256" key="1">
    <source>
        <dbReference type="SAM" id="Phobius"/>
    </source>
</evidence>
<dbReference type="NCBIfam" id="NF038065">
    <property type="entry name" value="Pr6Pr"/>
    <property type="match status" value="1"/>
</dbReference>
<dbReference type="OrthoDB" id="9809977at2"/>
<sequence>MRHPWLTLAALLGWTGLSVQIWLVLIARWQAEANLVGGLVSVFGYFTVLSNTLVATVLSHAAWGREGPARRWFLSAPVSTGIAVSISLVALAYSLLLRHLWQPSGWQWLADELLHDVMPALFVLYWWRVVPKGSLRLHHLAAWSLYPLGYFAFALWRGFEIGVYPYPFINVAELGYGRVLLNALGLLLGFCLVGGLFIAIDRWRARRRA</sequence>
<dbReference type="eggNOG" id="COG2141">
    <property type="taxonomic scope" value="Bacteria"/>
</dbReference>
<protein>
    <submittedName>
        <fullName evidence="2">Membrane protein</fullName>
    </submittedName>
</protein>
<organism evidence="2 3">
    <name type="scientific">Pseudomonas cremoricolorata</name>
    <dbReference type="NCBI Taxonomy" id="157783"/>
    <lineage>
        <taxon>Bacteria</taxon>
        <taxon>Pseudomonadati</taxon>
        <taxon>Pseudomonadota</taxon>
        <taxon>Gammaproteobacteria</taxon>
        <taxon>Pseudomonadales</taxon>
        <taxon>Pseudomonadaceae</taxon>
        <taxon>Pseudomonas</taxon>
    </lineage>
</organism>
<keyword evidence="3" id="KW-1185">Reference proteome</keyword>
<feature type="transmembrane region" description="Helical" evidence="1">
    <location>
        <begin position="140"/>
        <end position="159"/>
    </location>
</feature>
<keyword evidence="1" id="KW-0472">Membrane</keyword>
<evidence type="ECO:0000313" key="2">
    <source>
        <dbReference type="EMBL" id="AIR87867.1"/>
    </source>
</evidence>
<name>A0A089WN12_9PSED</name>